<evidence type="ECO:0000313" key="16">
    <source>
        <dbReference type="EMBL" id="WOX22897.1"/>
    </source>
</evidence>
<dbReference type="SMART" id="SM00304">
    <property type="entry name" value="HAMP"/>
    <property type="match status" value="1"/>
</dbReference>
<dbReference type="SMART" id="SM00387">
    <property type="entry name" value="HATPase_c"/>
    <property type="match status" value="1"/>
</dbReference>
<dbReference type="PANTHER" id="PTHR44936:SF9">
    <property type="entry name" value="SENSOR PROTEIN CREC"/>
    <property type="match status" value="1"/>
</dbReference>
<proteinExistence type="predicted"/>
<keyword evidence="8" id="KW-0547">Nucleotide-binding</keyword>
<evidence type="ECO:0000256" key="1">
    <source>
        <dbReference type="ARBA" id="ARBA00000085"/>
    </source>
</evidence>
<evidence type="ECO:0000256" key="11">
    <source>
        <dbReference type="ARBA" id="ARBA00022989"/>
    </source>
</evidence>
<protein>
    <recommendedName>
        <fullName evidence="3">histidine kinase</fullName>
        <ecNumber evidence="3">2.7.13.3</ecNumber>
    </recommendedName>
</protein>
<dbReference type="Gene3D" id="6.10.340.10">
    <property type="match status" value="1"/>
</dbReference>
<keyword evidence="4" id="KW-1003">Cell membrane</keyword>
<keyword evidence="12" id="KW-0902">Two-component regulatory system</keyword>
<feature type="transmembrane region" description="Helical" evidence="13">
    <location>
        <begin position="143"/>
        <end position="161"/>
    </location>
</feature>
<feature type="transmembrane region" description="Helical" evidence="13">
    <location>
        <begin position="12"/>
        <end position="33"/>
    </location>
</feature>
<dbReference type="PROSITE" id="PS50885">
    <property type="entry name" value="HAMP"/>
    <property type="match status" value="1"/>
</dbReference>
<keyword evidence="11 13" id="KW-1133">Transmembrane helix</keyword>
<evidence type="ECO:0000256" key="10">
    <source>
        <dbReference type="ARBA" id="ARBA00022840"/>
    </source>
</evidence>
<evidence type="ECO:0000313" key="17">
    <source>
        <dbReference type="Proteomes" id="UP001301731"/>
    </source>
</evidence>
<gene>
    <name evidence="16" type="primary">cseC</name>
    <name evidence="16" type="ORF">R2D22_16430</name>
</gene>
<dbReference type="EMBL" id="CP137573">
    <property type="protein sequence ID" value="WOX22897.1"/>
    <property type="molecule type" value="Genomic_DNA"/>
</dbReference>
<dbReference type="Proteomes" id="UP001301731">
    <property type="component" value="Chromosome"/>
</dbReference>
<dbReference type="Pfam" id="PF02518">
    <property type="entry name" value="HATPase_c"/>
    <property type="match status" value="1"/>
</dbReference>
<dbReference type="CDD" id="cd00075">
    <property type="entry name" value="HATPase"/>
    <property type="match status" value="1"/>
</dbReference>
<comment type="subcellular location">
    <subcellularLocation>
        <location evidence="2">Cell membrane</location>
        <topology evidence="2">Multi-pass membrane protein</topology>
    </subcellularLocation>
</comment>
<dbReference type="CDD" id="cd00082">
    <property type="entry name" value="HisKA"/>
    <property type="match status" value="1"/>
</dbReference>
<evidence type="ECO:0000256" key="7">
    <source>
        <dbReference type="ARBA" id="ARBA00022692"/>
    </source>
</evidence>
<dbReference type="InterPro" id="IPR003594">
    <property type="entry name" value="HATPase_dom"/>
</dbReference>
<evidence type="ECO:0000256" key="3">
    <source>
        <dbReference type="ARBA" id="ARBA00012438"/>
    </source>
</evidence>
<dbReference type="SUPFAM" id="SSF55874">
    <property type="entry name" value="ATPase domain of HSP90 chaperone/DNA topoisomerase II/histidine kinase"/>
    <property type="match status" value="1"/>
</dbReference>
<dbReference type="InterPro" id="IPR053469">
    <property type="entry name" value="Cell_env_sensor_kinase"/>
</dbReference>
<keyword evidence="17" id="KW-1185">Reference proteome</keyword>
<evidence type="ECO:0000256" key="2">
    <source>
        <dbReference type="ARBA" id="ARBA00004651"/>
    </source>
</evidence>
<accession>A0ABZ0LU20</accession>
<dbReference type="PROSITE" id="PS50109">
    <property type="entry name" value="HIS_KIN"/>
    <property type="match status" value="1"/>
</dbReference>
<evidence type="ECO:0000256" key="13">
    <source>
        <dbReference type="SAM" id="Phobius"/>
    </source>
</evidence>
<feature type="domain" description="Histidine kinase" evidence="14">
    <location>
        <begin position="227"/>
        <end position="421"/>
    </location>
</feature>
<dbReference type="InterPro" id="IPR003660">
    <property type="entry name" value="HAMP_dom"/>
</dbReference>
<evidence type="ECO:0000256" key="8">
    <source>
        <dbReference type="ARBA" id="ARBA00022741"/>
    </source>
</evidence>
<evidence type="ECO:0000256" key="6">
    <source>
        <dbReference type="ARBA" id="ARBA00022679"/>
    </source>
</evidence>
<keyword evidence="10" id="KW-0067">ATP-binding</keyword>
<sequence length="434" mass="46573">MSRPALRTGVRWKISIAIAAVGALVAAALSIVVHNSARVSMLDNAREVHMDRLLLAQLAYESTPKQREARLRFGAKLNDPLLPRQLDQLMRNGRRGTYVQEHASGGAPDVWAAVPLANGDVLSLHIPFADRSATIMKELDRTLIIGSVSVVFGGCALGVLIGGQLSRRLRKAAAAAGKVAQGNTEVRVRDAIGGVVRDETDELARAVDALTDALNGRIEAERRVTADIAHELRTPVTGLLTAAELLPPGRPSELVRDRAQALRTLVEDVLEVARLDSASERAELQEIALGEFVERRVRVLNPDAVVNVVHESWVSTDPRRLERILGNLLANAAKHGGGPVEVTVEGRVVRVRDHGPGFPEELLREGPSRFRTGSSDRAGQGHGLGLTIATGQARVLGARLTFRNAASEGGAIAVLWLPDHAPTNTGSFPVLRDV</sequence>
<dbReference type="InterPro" id="IPR003661">
    <property type="entry name" value="HisK_dim/P_dom"/>
</dbReference>
<dbReference type="SMART" id="SM00388">
    <property type="entry name" value="HisKA"/>
    <property type="match status" value="1"/>
</dbReference>
<dbReference type="PANTHER" id="PTHR44936">
    <property type="entry name" value="SENSOR PROTEIN CREC"/>
    <property type="match status" value="1"/>
</dbReference>
<reference evidence="16 17" key="1">
    <citation type="submission" date="2023-10" db="EMBL/GenBank/DDBJ databases">
        <title>The genome sequence of Streptomyces sp. HUAS YS2.</title>
        <authorList>
            <person name="Mo P."/>
        </authorList>
    </citation>
    <scope>NUCLEOTIDE SEQUENCE [LARGE SCALE GENOMIC DNA]</scope>
    <source>
        <strain evidence="16 17">HUAS YS2</strain>
    </source>
</reference>
<evidence type="ECO:0000256" key="9">
    <source>
        <dbReference type="ARBA" id="ARBA00022777"/>
    </source>
</evidence>
<keyword evidence="5" id="KW-0597">Phosphoprotein</keyword>
<evidence type="ECO:0000256" key="4">
    <source>
        <dbReference type="ARBA" id="ARBA00022475"/>
    </source>
</evidence>
<keyword evidence="6 16" id="KW-0808">Transferase</keyword>
<keyword evidence="13" id="KW-0472">Membrane</keyword>
<dbReference type="InterPro" id="IPR036890">
    <property type="entry name" value="HATPase_C_sf"/>
</dbReference>
<keyword evidence="7 13" id="KW-0812">Transmembrane</keyword>
<dbReference type="RefSeq" id="WP_318104279.1">
    <property type="nucleotide sequence ID" value="NZ_CP137573.1"/>
</dbReference>
<dbReference type="GO" id="GO:0004673">
    <property type="term" value="F:protein histidine kinase activity"/>
    <property type="evidence" value="ECO:0007669"/>
    <property type="project" value="UniProtKB-EC"/>
</dbReference>
<dbReference type="EC" id="2.7.13.3" evidence="3"/>
<organism evidence="16 17">
    <name type="scientific">Streptomyces solicathayae</name>
    <dbReference type="NCBI Taxonomy" id="3081768"/>
    <lineage>
        <taxon>Bacteria</taxon>
        <taxon>Bacillati</taxon>
        <taxon>Actinomycetota</taxon>
        <taxon>Actinomycetes</taxon>
        <taxon>Kitasatosporales</taxon>
        <taxon>Streptomycetaceae</taxon>
        <taxon>Streptomyces</taxon>
    </lineage>
</organism>
<dbReference type="Gene3D" id="1.10.287.130">
    <property type="match status" value="1"/>
</dbReference>
<keyword evidence="9 16" id="KW-0418">Kinase</keyword>
<dbReference type="InterPro" id="IPR005467">
    <property type="entry name" value="His_kinase_dom"/>
</dbReference>
<dbReference type="Gene3D" id="3.30.565.10">
    <property type="entry name" value="Histidine kinase-like ATPase, C-terminal domain"/>
    <property type="match status" value="1"/>
</dbReference>
<evidence type="ECO:0000259" key="14">
    <source>
        <dbReference type="PROSITE" id="PS50109"/>
    </source>
</evidence>
<dbReference type="Pfam" id="PF00512">
    <property type="entry name" value="HisKA"/>
    <property type="match status" value="1"/>
</dbReference>
<dbReference type="InterPro" id="IPR036097">
    <property type="entry name" value="HisK_dim/P_sf"/>
</dbReference>
<dbReference type="Pfam" id="PF00672">
    <property type="entry name" value="HAMP"/>
    <property type="match status" value="1"/>
</dbReference>
<comment type="catalytic activity">
    <reaction evidence="1">
        <text>ATP + protein L-histidine = ADP + protein N-phospho-L-histidine.</text>
        <dbReference type="EC" id="2.7.13.3"/>
    </reaction>
</comment>
<dbReference type="NCBIfam" id="NF041732">
    <property type="entry name" value="hist_kin_CseC"/>
    <property type="match status" value="1"/>
</dbReference>
<name>A0ABZ0LU20_9ACTN</name>
<evidence type="ECO:0000256" key="12">
    <source>
        <dbReference type="ARBA" id="ARBA00023012"/>
    </source>
</evidence>
<evidence type="ECO:0000259" key="15">
    <source>
        <dbReference type="PROSITE" id="PS50885"/>
    </source>
</evidence>
<evidence type="ECO:0000256" key="5">
    <source>
        <dbReference type="ARBA" id="ARBA00022553"/>
    </source>
</evidence>
<dbReference type="InterPro" id="IPR050980">
    <property type="entry name" value="2C_sensor_his_kinase"/>
</dbReference>
<feature type="domain" description="HAMP" evidence="15">
    <location>
        <begin position="163"/>
        <end position="219"/>
    </location>
</feature>
<dbReference type="SUPFAM" id="SSF47384">
    <property type="entry name" value="Homodimeric domain of signal transducing histidine kinase"/>
    <property type="match status" value="1"/>
</dbReference>